<organism evidence="2">
    <name type="scientific">hydrothermal vent metagenome</name>
    <dbReference type="NCBI Taxonomy" id="652676"/>
    <lineage>
        <taxon>unclassified sequences</taxon>
        <taxon>metagenomes</taxon>
        <taxon>ecological metagenomes</taxon>
    </lineage>
</organism>
<reference evidence="2" key="1">
    <citation type="submission" date="2018-06" db="EMBL/GenBank/DDBJ databases">
        <authorList>
            <person name="Zhirakovskaya E."/>
        </authorList>
    </citation>
    <scope>NUCLEOTIDE SEQUENCE</scope>
</reference>
<sequence length="68" mass="7731">MDLGGRATQESKPRSDHVPDHKGQRLHLRKADREGEDGLYLDPAPIPRFYCRRCQATCSRLPSCIAPR</sequence>
<feature type="compositionally biased region" description="Basic and acidic residues" evidence="1">
    <location>
        <begin position="9"/>
        <end position="33"/>
    </location>
</feature>
<name>A0A3B1A7T2_9ZZZZ</name>
<evidence type="ECO:0000313" key="2">
    <source>
        <dbReference type="EMBL" id="VAW89774.1"/>
    </source>
</evidence>
<evidence type="ECO:0000256" key="1">
    <source>
        <dbReference type="SAM" id="MobiDB-lite"/>
    </source>
</evidence>
<gene>
    <name evidence="2" type="ORF">MNBD_GAMMA18-1356</name>
</gene>
<accession>A0A3B1A7T2</accession>
<dbReference type="AlphaFoldDB" id="A0A3B1A7T2"/>
<feature type="non-terminal residue" evidence="2">
    <location>
        <position position="68"/>
    </location>
</feature>
<feature type="region of interest" description="Disordered" evidence="1">
    <location>
        <begin position="1"/>
        <end position="39"/>
    </location>
</feature>
<protein>
    <submittedName>
        <fullName evidence="2">Uncharacterized protein</fullName>
    </submittedName>
</protein>
<dbReference type="EMBL" id="UOFP01000290">
    <property type="protein sequence ID" value="VAW89774.1"/>
    <property type="molecule type" value="Genomic_DNA"/>
</dbReference>
<proteinExistence type="predicted"/>